<dbReference type="Proteomes" id="UP000053676">
    <property type="component" value="Unassembled WGS sequence"/>
</dbReference>
<dbReference type="KEGG" id="nai:NECAME_10753"/>
<keyword evidence="3" id="KW-1185">Reference proteome</keyword>
<evidence type="ECO:0000313" key="3">
    <source>
        <dbReference type="Proteomes" id="UP000053676"/>
    </source>
</evidence>
<feature type="region of interest" description="Disordered" evidence="1">
    <location>
        <begin position="1"/>
        <end position="28"/>
    </location>
</feature>
<sequence>MNPQIASEQIKHIEVTGPNSGSGFQKTNRTKVENITRIARNKTYGIEKNLPSSCVPVSRTMKVLKL</sequence>
<feature type="compositionally biased region" description="Polar residues" evidence="1">
    <location>
        <begin position="17"/>
        <end position="27"/>
    </location>
</feature>
<evidence type="ECO:0000313" key="2">
    <source>
        <dbReference type="EMBL" id="ETN77829.1"/>
    </source>
</evidence>
<name>W2T898_NECAM</name>
<dbReference type="EMBL" id="KI660148">
    <property type="protein sequence ID" value="ETN77829.1"/>
    <property type="molecule type" value="Genomic_DNA"/>
</dbReference>
<organism evidence="2 3">
    <name type="scientific">Necator americanus</name>
    <name type="common">Human hookworm</name>
    <dbReference type="NCBI Taxonomy" id="51031"/>
    <lineage>
        <taxon>Eukaryota</taxon>
        <taxon>Metazoa</taxon>
        <taxon>Ecdysozoa</taxon>
        <taxon>Nematoda</taxon>
        <taxon>Chromadorea</taxon>
        <taxon>Rhabditida</taxon>
        <taxon>Rhabditina</taxon>
        <taxon>Rhabditomorpha</taxon>
        <taxon>Strongyloidea</taxon>
        <taxon>Ancylostomatidae</taxon>
        <taxon>Bunostominae</taxon>
        <taxon>Necator</taxon>
    </lineage>
</organism>
<evidence type="ECO:0000256" key="1">
    <source>
        <dbReference type="SAM" id="MobiDB-lite"/>
    </source>
</evidence>
<accession>W2T898</accession>
<dbReference type="AlphaFoldDB" id="W2T898"/>
<proteinExistence type="predicted"/>
<protein>
    <submittedName>
        <fullName evidence="2">Uncharacterized protein</fullName>
    </submittedName>
</protein>
<reference evidence="3" key="1">
    <citation type="journal article" date="2014" name="Nat. Genet.">
        <title>Genome of the human hookworm Necator americanus.</title>
        <authorList>
            <person name="Tang Y.T."/>
            <person name="Gao X."/>
            <person name="Rosa B.A."/>
            <person name="Abubucker S."/>
            <person name="Hallsworth-Pepin K."/>
            <person name="Martin J."/>
            <person name="Tyagi R."/>
            <person name="Heizer E."/>
            <person name="Zhang X."/>
            <person name="Bhonagiri-Palsikar V."/>
            <person name="Minx P."/>
            <person name="Warren W.C."/>
            <person name="Wang Q."/>
            <person name="Zhan B."/>
            <person name="Hotez P.J."/>
            <person name="Sternberg P.W."/>
            <person name="Dougall A."/>
            <person name="Gaze S.T."/>
            <person name="Mulvenna J."/>
            <person name="Sotillo J."/>
            <person name="Ranganathan S."/>
            <person name="Rabelo E.M."/>
            <person name="Wilson R.K."/>
            <person name="Felgner P.L."/>
            <person name="Bethony J."/>
            <person name="Hawdon J.M."/>
            <person name="Gasser R.B."/>
            <person name="Loukas A."/>
            <person name="Mitreva M."/>
        </authorList>
    </citation>
    <scope>NUCLEOTIDE SEQUENCE [LARGE SCALE GENOMIC DNA]</scope>
</reference>
<gene>
    <name evidence="2" type="ORF">NECAME_10753</name>
</gene>